<gene>
    <name evidence="1" type="ORF">C8N24_0337</name>
</gene>
<organism evidence="1 2">
    <name type="scientific">Solirubrobacter pauli</name>
    <dbReference type="NCBI Taxonomy" id="166793"/>
    <lineage>
        <taxon>Bacteria</taxon>
        <taxon>Bacillati</taxon>
        <taxon>Actinomycetota</taxon>
        <taxon>Thermoleophilia</taxon>
        <taxon>Solirubrobacterales</taxon>
        <taxon>Solirubrobacteraceae</taxon>
        <taxon>Solirubrobacter</taxon>
    </lineage>
</organism>
<keyword evidence="1" id="KW-0540">Nuclease</keyword>
<keyword evidence="1" id="KW-0255">Endonuclease</keyword>
<dbReference type="Gene3D" id="3.40.1350.10">
    <property type="match status" value="1"/>
</dbReference>
<dbReference type="AlphaFoldDB" id="A0A660L654"/>
<evidence type="ECO:0000313" key="1">
    <source>
        <dbReference type="EMBL" id="RKQ90532.1"/>
    </source>
</evidence>
<protein>
    <submittedName>
        <fullName evidence="1">Holliday junction resolvase-like predicted endonuclease</fullName>
    </submittedName>
</protein>
<dbReference type="Proteomes" id="UP000278962">
    <property type="component" value="Unassembled WGS sequence"/>
</dbReference>
<evidence type="ECO:0000313" key="2">
    <source>
        <dbReference type="Proteomes" id="UP000278962"/>
    </source>
</evidence>
<dbReference type="OrthoDB" id="9794876at2"/>
<keyword evidence="2" id="KW-1185">Reference proteome</keyword>
<dbReference type="GO" id="GO:0004519">
    <property type="term" value="F:endonuclease activity"/>
    <property type="evidence" value="ECO:0007669"/>
    <property type="project" value="UniProtKB-KW"/>
</dbReference>
<name>A0A660L654_9ACTN</name>
<dbReference type="InterPro" id="IPR011856">
    <property type="entry name" value="tRNA_endonuc-like_dom_sf"/>
</dbReference>
<dbReference type="EMBL" id="RBIL01000001">
    <property type="protein sequence ID" value="RKQ90532.1"/>
    <property type="molecule type" value="Genomic_DNA"/>
</dbReference>
<sequence>MDASSTYAAEHFQRLGFRILDHDRQTRFGLLSLVAYDGSVLVFAQLTTGEVDRTEPSLRERTLMRRRAAVWITDTPASPIGADLRFDAIHVRLDEGGALRTLDHSEGAF</sequence>
<comment type="caution">
    <text evidence="1">The sequence shown here is derived from an EMBL/GenBank/DDBJ whole genome shotgun (WGS) entry which is preliminary data.</text>
</comment>
<reference evidence="1 2" key="1">
    <citation type="submission" date="2018-10" db="EMBL/GenBank/DDBJ databases">
        <title>Genomic Encyclopedia of Archaeal and Bacterial Type Strains, Phase II (KMG-II): from individual species to whole genera.</title>
        <authorList>
            <person name="Goeker M."/>
        </authorList>
    </citation>
    <scope>NUCLEOTIDE SEQUENCE [LARGE SCALE GENOMIC DNA]</scope>
    <source>
        <strain evidence="1 2">DSM 14954</strain>
    </source>
</reference>
<dbReference type="GO" id="GO:0003676">
    <property type="term" value="F:nucleic acid binding"/>
    <property type="evidence" value="ECO:0007669"/>
    <property type="project" value="InterPro"/>
</dbReference>
<keyword evidence="1" id="KW-0378">Hydrolase</keyword>
<accession>A0A660L654</accession>
<proteinExistence type="predicted"/>
<dbReference type="RefSeq" id="WP_121247298.1">
    <property type="nucleotide sequence ID" value="NZ_RBIL01000001.1"/>
</dbReference>